<evidence type="ECO:0000256" key="1">
    <source>
        <dbReference type="SAM" id="MobiDB-lite"/>
    </source>
</evidence>
<feature type="region of interest" description="Disordered" evidence="1">
    <location>
        <begin position="183"/>
        <end position="206"/>
    </location>
</feature>
<gene>
    <name evidence="2" type="primary">PP1_0</name>
    <name evidence="2" type="ORF">g.50966</name>
</gene>
<accession>A0A1D1Y9Y1</accession>
<feature type="compositionally biased region" description="Polar residues" evidence="1">
    <location>
        <begin position="24"/>
        <end position="41"/>
    </location>
</feature>
<sequence>NYWNTHLRKRLGRVGLATEAYAPSSPSSTGGSEAPASSRSCATRHMAEWESARVEAEARLSMEPHLPLCGDASASARGEPDFFLRMWHSEVGAAFRCRDAPASTSSKLGGSSPTPVEEGEEQKGRTRGEAEETTGAAAAAAGSSPGSNETTEEEETSEEEAYQMFLRMVGEDMALGCLFQGEELGSFSSPGWVATSASSPPRDEVW</sequence>
<organism evidence="2">
    <name type="scientific">Anthurium amnicola</name>
    <dbReference type="NCBI Taxonomy" id="1678845"/>
    <lineage>
        <taxon>Eukaryota</taxon>
        <taxon>Viridiplantae</taxon>
        <taxon>Streptophyta</taxon>
        <taxon>Embryophyta</taxon>
        <taxon>Tracheophyta</taxon>
        <taxon>Spermatophyta</taxon>
        <taxon>Magnoliopsida</taxon>
        <taxon>Liliopsida</taxon>
        <taxon>Araceae</taxon>
        <taxon>Pothoideae</taxon>
        <taxon>Potheae</taxon>
        <taxon>Anthurium</taxon>
    </lineage>
</organism>
<feature type="compositionally biased region" description="Basic and acidic residues" evidence="1">
    <location>
        <begin position="121"/>
        <end position="130"/>
    </location>
</feature>
<proteinExistence type="predicted"/>
<feature type="region of interest" description="Disordered" evidence="1">
    <location>
        <begin position="101"/>
        <end position="159"/>
    </location>
</feature>
<reference evidence="2" key="1">
    <citation type="submission" date="2015-07" db="EMBL/GenBank/DDBJ databases">
        <title>Transcriptome Assembly of Anthurium amnicola.</title>
        <authorList>
            <person name="Suzuki J."/>
        </authorList>
    </citation>
    <scope>NUCLEOTIDE SEQUENCE</scope>
</reference>
<evidence type="ECO:0000313" key="2">
    <source>
        <dbReference type="EMBL" id="JAT51445.1"/>
    </source>
</evidence>
<name>A0A1D1Y9Y1_9ARAE</name>
<feature type="region of interest" description="Disordered" evidence="1">
    <location>
        <begin position="20"/>
        <end position="44"/>
    </location>
</feature>
<dbReference type="EMBL" id="GDJX01016491">
    <property type="protein sequence ID" value="JAT51445.1"/>
    <property type="molecule type" value="Transcribed_RNA"/>
</dbReference>
<protein>
    <submittedName>
        <fullName evidence="2">Myb-related protein Pp1</fullName>
    </submittedName>
</protein>
<feature type="non-terminal residue" evidence="2">
    <location>
        <position position="1"/>
    </location>
</feature>
<feature type="compositionally biased region" description="Polar residues" evidence="1">
    <location>
        <begin position="102"/>
        <end position="114"/>
    </location>
</feature>
<feature type="compositionally biased region" description="Low complexity" evidence="1">
    <location>
        <begin position="133"/>
        <end position="142"/>
    </location>
</feature>
<feature type="compositionally biased region" description="Acidic residues" evidence="1">
    <location>
        <begin position="150"/>
        <end position="159"/>
    </location>
</feature>
<dbReference type="AlphaFoldDB" id="A0A1D1Y9Y1"/>